<evidence type="ECO:0000259" key="1">
    <source>
        <dbReference type="Pfam" id="PF03781"/>
    </source>
</evidence>
<dbReference type="Proteomes" id="UP000305778">
    <property type="component" value="Unassembled WGS sequence"/>
</dbReference>
<dbReference type="OrthoDB" id="9768004at2"/>
<dbReference type="InterPro" id="IPR016187">
    <property type="entry name" value="CTDL_fold"/>
</dbReference>
<protein>
    <submittedName>
        <fullName evidence="2">Formylglycine-generating enzyme family protein</fullName>
    </submittedName>
</protein>
<dbReference type="InterPro" id="IPR042095">
    <property type="entry name" value="SUMF_sf"/>
</dbReference>
<dbReference type="SUPFAM" id="SSF56436">
    <property type="entry name" value="C-type lectin-like"/>
    <property type="match status" value="1"/>
</dbReference>
<dbReference type="InterPro" id="IPR051043">
    <property type="entry name" value="Sulfatase_Mod_Factor_Kinase"/>
</dbReference>
<proteinExistence type="predicted"/>
<dbReference type="FunFam" id="3.90.1580.10:FF:000007">
    <property type="entry name" value="Formylglycine-generating enzyme family protein"/>
    <property type="match status" value="1"/>
</dbReference>
<dbReference type="EMBL" id="SUMC01000077">
    <property type="protein sequence ID" value="TKA00999.1"/>
    <property type="molecule type" value="Genomic_DNA"/>
</dbReference>
<dbReference type="InterPro" id="IPR005532">
    <property type="entry name" value="SUMF_dom"/>
</dbReference>
<accession>A0A4V5MXP3</accession>
<reference evidence="2 3" key="1">
    <citation type="submission" date="2019-04" db="EMBL/GenBank/DDBJ databases">
        <title>Streptomyces oryziradicis sp. nov., a novel actinomycete isolated from rhizosphere soil of rice (Oryza sativa L.).</title>
        <authorList>
            <person name="Li C."/>
        </authorList>
    </citation>
    <scope>NUCLEOTIDE SEQUENCE [LARGE SCALE GENOMIC DNA]</scope>
    <source>
        <strain evidence="2 3">NEAU-C40</strain>
    </source>
</reference>
<name>A0A4V5MXP3_9ACTN</name>
<evidence type="ECO:0000313" key="3">
    <source>
        <dbReference type="Proteomes" id="UP000305778"/>
    </source>
</evidence>
<dbReference type="Pfam" id="PF03781">
    <property type="entry name" value="FGE-sulfatase"/>
    <property type="match status" value="1"/>
</dbReference>
<sequence>MAIASPAAARPNPVASCHSTRGQVLLAGGEFAMGDAFDEGYPADGETPVHPVRLAPFHIDETAVTNAQFATFVKATGYVTDAERYGSSAVFHLVIAAPSTDVLGPAAGTPWWINVRGARWRRPEGARSDIAGRQNHPVVHISWNDAAAYAAWAGKRLPTEAEWEYAARGGLAGRRYAWGDELTPGGRWRCNIWQGDFPHHNTGEDGYLTTAPVKAYRPNGHGLWNTAGNVWEWCTDWFSPSYYAKSPPANPQGPRTGETRVLRGGSYLCHDSYCNRYRVAARSSNTPESSSGNLGFRCANDAVAA</sequence>
<dbReference type="Gene3D" id="3.90.1580.10">
    <property type="entry name" value="paralog of FGE (formylglycine-generating enzyme)"/>
    <property type="match status" value="1"/>
</dbReference>
<dbReference type="PANTHER" id="PTHR23150">
    <property type="entry name" value="SULFATASE MODIFYING FACTOR 1, 2"/>
    <property type="match status" value="1"/>
</dbReference>
<dbReference type="PANTHER" id="PTHR23150:SF19">
    <property type="entry name" value="FORMYLGLYCINE-GENERATING ENZYME"/>
    <property type="match status" value="1"/>
</dbReference>
<feature type="domain" description="Sulfatase-modifying factor enzyme-like" evidence="1">
    <location>
        <begin position="21"/>
        <end position="299"/>
    </location>
</feature>
<dbReference type="GO" id="GO:0120147">
    <property type="term" value="F:formylglycine-generating oxidase activity"/>
    <property type="evidence" value="ECO:0007669"/>
    <property type="project" value="TreeGrafter"/>
</dbReference>
<keyword evidence="3" id="KW-1185">Reference proteome</keyword>
<organism evidence="2 3">
    <name type="scientific">Actinacidiphila oryziradicis</name>
    <dbReference type="NCBI Taxonomy" id="2571141"/>
    <lineage>
        <taxon>Bacteria</taxon>
        <taxon>Bacillati</taxon>
        <taxon>Actinomycetota</taxon>
        <taxon>Actinomycetes</taxon>
        <taxon>Kitasatosporales</taxon>
        <taxon>Streptomycetaceae</taxon>
        <taxon>Actinacidiphila</taxon>
    </lineage>
</organism>
<evidence type="ECO:0000313" key="2">
    <source>
        <dbReference type="EMBL" id="TKA00999.1"/>
    </source>
</evidence>
<gene>
    <name evidence="2" type="ORF">FCI23_41455</name>
</gene>
<dbReference type="AlphaFoldDB" id="A0A4V5MXP3"/>
<comment type="caution">
    <text evidence="2">The sequence shown here is derived from an EMBL/GenBank/DDBJ whole genome shotgun (WGS) entry which is preliminary data.</text>
</comment>